<keyword evidence="2 4" id="KW-0863">Zinc-finger</keyword>
<evidence type="ECO:0000256" key="4">
    <source>
        <dbReference type="PROSITE-ProRule" id="PRU00175"/>
    </source>
</evidence>
<keyword evidence="3" id="KW-0862">Zinc</keyword>
<evidence type="ECO:0000259" key="5">
    <source>
        <dbReference type="PROSITE" id="PS50089"/>
    </source>
</evidence>
<dbReference type="InterPro" id="IPR013083">
    <property type="entry name" value="Znf_RING/FYVE/PHD"/>
</dbReference>
<dbReference type="Gene3D" id="3.30.40.10">
    <property type="entry name" value="Zinc/RING finger domain, C3HC4 (zinc finger)"/>
    <property type="match status" value="1"/>
</dbReference>
<evidence type="ECO:0000256" key="1">
    <source>
        <dbReference type="ARBA" id="ARBA00022723"/>
    </source>
</evidence>
<evidence type="ECO:0000256" key="2">
    <source>
        <dbReference type="ARBA" id="ARBA00022771"/>
    </source>
</evidence>
<name>A0ABD3LHN6_EUCGL</name>
<evidence type="ECO:0000256" key="3">
    <source>
        <dbReference type="ARBA" id="ARBA00022833"/>
    </source>
</evidence>
<reference evidence="6 7" key="1">
    <citation type="submission" date="2024-11" db="EMBL/GenBank/DDBJ databases">
        <title>Chromosome-level genome assembly of Eucalyptus globulus Labill. provides insights into its genome evolution.</title>
        <authorList>
            <person name="Li X."/>
        </authorList>
    </citation>
    <scope>NUCLEOTIDE SEQUENCE [LARGE SCALE GENOMIC DNA]</scope>
    <source>
        <strain evidence="6">CL2024</strain>
        <tissue evidence="6">Fresh tender leaves</tissue>
    </source>
</reference>
<organism evidence="6 7">
    <name type="scientific">Eucalyptus globulus</name>
    <name type="common">Tasmanian blue gum</name>
    <dbReference type="NCBI Taxonomy" id="34317"/>
    <lineage>
        <taxon>Eukaryota</taxon>
        <taxon>Viridiplantae</taxon>
        <taxon>Streptophyta</taxon>
        <taxon>Embryophyta</taxon>
        <taxon>Tracheophyta</taxon>
        <taxon>Spermatophyta</taxon>
        <taxon>Magnoliopsida</taxon>
        <taxon>eudicotyledons</taxon>
        <taxon>Gunneridae</taxon>
        <taxon>Pentapetalae</taxon>
        <taxon>rosids</taxon>
        <taxon>malvids</taxon>
        <taxon>Myrtales</taxon>
        <taxon>Myrtaceae</taxon>
        <taxon>Myrtoideae</taxon>
        <taxon>Eucalypteae</taxon>
        <taxon>Eucalyptus</taxon>
    </lineage>
</organism>
<evidence type="ECO:0000313" key="6">
    <source>
        <dbReference type="EMBL" id="KAL3751310.1"/>
    </source>
</evidence>
<dbReference type="SUPFAM" id="SSF57850">
    <property type="entry name" value="RING/U-box"/>
    <property type="match status" value="1"/>
</dbReference>
<dbReference type="GO" id="GO:0008270">
    <property type="term" value="F:zinc ion binding"/>
    <property type="evidence" value="ECO:0007669"/>
    <property type="project" value="UniProtKB-KW"/>
</dbReference>
<dbReference type="PROSITE" id="PS50089">
    <property type="entry name" value="ZF_RING_2"/>
    <property type="match status" value="1"/>
</dbReference>
<dbReference type="InterPro" id="IPR001841">
    <property type="entry name" value="Znf_RING"/>
</dbReference>
<keyword evidence="1" id="KW-0479">Metal-binding</keyword>
<dbReference type="Pfam" id="PF13639">
    <property type="entry name" value="zf-RING_2"/>
    <property type="match status" value="1"/>
</dbReference>
<comment type="caution">
    <text evidence="6">The sequence shown here is derived from an EMBL/GenBank/DDBJ whole genome shotgun (WGS) entry which is preliminary data.</text>
</comment>
<proteinExistence type="predicted"/>
<keyword evidence="7" id="KW-1185">Reference proteome</keyword>
<dbReference type="PANTHER" id="PTHR45969">
    <property type="entry name" value="RING ZINC FINGER PROTEIN-RELATED"/>
    <property type="match status" value="1"/>
</dbReference>
<dbReference type="Proteomes" id="UP001634007">
    <property type="component" value="Unassembled WGS sequence"/>
</dbReference>
<dbReference type="PANTHER" id="PTHR45969:SF5">
    <property type="entry name" value="E3 UBIQUITIN-PROTEIN LIGASE RHA2A"/>
    <property type="match status" value="1"/>
</dbReference>
<dbReference type="EMBL" id="JBJKBG010000002">
    <property type="protein sequence ID" value="KAL3751310.1"/>
    <property type="molecule type" value="Genomic_DNA"/>
</dbReference>
<feature type="domain" description="RING-type" evidence="5">
    <location>
        <begin position="100"/>
        <end position="142"/>
    </location>
</feature>
<dbReference type="AlphaFoldDB" id="A0ABD3LHN6"/>
<protein>
    <recommendedName>
        <fullName evidence="5">RING-type domain-containing protein</fullName>
    </recommendedName>
</protein>
<evidence type="ECO:0000313" key="7">
    <source>
        <dbReference type="Proteomes" id="UP001634007"/>
    </source>
</evidence>
<dbReference type="SMART" id="SM00184">
    <property type="entry name" value="RING"/>
    <property type="match status" value="1"/>
</dbReference>
<gene>
    <name evidence="6" type="ORF">ACJRO7_012173</name>
</gene>
<dbReference type="CDD" id="cd23123">
    <property type="entry name" value="RING-H2_RHA2B"/>
    <property type="match status" value="1"/>
</dbReference>
<sequence length="170" mass="18080">MLQSQLQDVASGSIPLLLLAVVARSVRHLRSLLLALLYSLRLSRSIHRAASDSSVDAGLIGSGLAGLIVLADHLNQNRLSSRRCPAPAAPGGLGLGSPDCVVCLSAMREGEQVRELGCRHVFHKACLDGWLQHLNFNCPLCRSPLAASGEPADAAGRRVGGELVEWFSLR</sequence>
<accession>A0ABD3LHN6</accession>